<organism evidence="2 3">
    <name type="scientific">Aphanomyces stellatus</name>
    <dbReference type="NCBI Taxonomy" id="120398"/>
    <lineage>
        <taxon>Eukaryota</taxon>
        <taxon>Sar</taxon>
        <taxon>Stramenopiles</taxon>
        <taxon>Oomycota</taxon>
        <taxon>Saprolegniomycetes</taxon>
        <taxon>Saprolegniales</taxon>
        <taxon>Verrucalvaceae</taxon>
        <taxon>Aphanomyces</taxon>
    </lineage>
</organism>
<dbReference type="Proteomes" id="UP000332933">
    <property type="component" value="Unassembled WGS sequence"/>
</dbReference>
<gene>
    <name evidence="2" type="primary">Aste57867_16835</name>
    <name evidence="1" type="ORF">As57867_016777</name>
    <name evidence="2" type="ORF">ASTE57867_16835</name>
</gene>
<reference evidence="2 3" key="1">
    <citation type="submission" date="2019-03" db="EMBL/GenBank/DDBJ databases">
        <authorList>
            <person name="Gaulin E."/>
            <person name="Dumas B."/>
        </authorList>
    </citation>
    <scope>NUCLEOTIDE SEQUENCE [LARGE SCALE GENOMIC DNA]</scope>
    <source>
        <strain evidence="2">CBS 568.67</strain>
    </source>
</reference>
<keyword evidence="3" id="KW-1185">Reference proteome</keyword>
<evidence type="ECO:0000313" key="3">
    <source>
        <dbReference type="Proteomes" id="UP000332933"/>
    </source>
</evidence>
<accession>A0A485L894</accession>
<evidence type="ECO:0000313" key="2">
    <source>
        <dbReference type="EMBL" id="VFT93599.1"/>
    </source>
</evidence>
<protein>
    <submittedName>
        <fullName evidence="2">Aste57867_16835 protein</fullName>
    </submittedName>
</protein>
<name>A0A485L894_9STRA</name>
<dbReference type="EMBL" id="CAADRA010006014">
    <property type="protein sequence ID" value="VFT93599.1"/>
    <property type="molecule type" value="Genomic_DNA"/>
</dbReference>
<sequence length="103" mass="11483">MAIEMIHGARGDNNLQLYIMSTNKSDMINSLAFCNSSRCVYLSPTVSEVEATALGELIGSSDRPLVPKCNGARRVVEAFSAAYCRRRQPAARFHWKEDLVLYV</sequence>
<proteinExistence type="predicted"/>
<dbReference type="EMBL" id="VJMH01005993">
    <property type="protein sequence ID" value="KAF0692033.1"/>
    <property type="molecule type" value="Genomic_DNA"/>
</dbReference>
<dbReference type="AlphaFoldDB" id="A0A485L894"/>
<reference evidence="1" key="2">
    <citation type="submission" date="2019-06" db="EMBL/GenBank/DDBJ databases">
        <title>Genomics analysis of Aphanomyces spp. identifies a new class of oomycete effector associated with host adaptation.</title>
        <authorList>
            <person name="Gaulin E."/>
        </authorList>
    </citation>
    <scope>NUCLEOTIDE SEQUENCE</scope>
    <source>
        <strain evidence="1">CBS 578.67</strain>
    </source>
</reference>
<evidence type="ECO:0000313" key="1">
    <source>
        <dbReference type="EMBL" id="KAF0692033.1"/>
    </source>
</evidence>